<keyword evidence="4" id="KW-1185">Reference proteome</keyword>
<sequence>MASLTPVPSSAAGSSSTPSWKFDVFLSFRGQDTRKSFTDHLYSALEREGIHTFRDDEKLERGKTIAPEILKAIEESRFAIVIFSKNYAFSTWCLDEVSKIAECKEVSGQTVFPIFYHVKPSEVRKQTGHFGEAFAKHEQVFKDDTEGKVSKWRNALSALANISGWHLKHRC</sequence>
<dbReference type="Proteomes" id="UP000237000">
    <property type="component" value="Unassembled WGS sequence"/>
</dbReference>
<name>A0A2P5F269_TREOI</name>
<dbReference type="InterPro" id="IPR035897">
    <property type="entry name" value="Toll_tir_struct_dom_sf"/>
</dbReference>
<dbReference type="AlphaFoldDB" id="A0A2P5F269"/>
<dbReference type="FunFam" id="3.40.50.10140:FF:000007">
    <property type="entry name" value="Disease resistance protein (TIR-NBS-LRR class)"/>
    <property type="match status" value="1"/>
</dbReference>
<evidence type="ECO:0000256" key="1">
    <source>
        <dbReference type="ARBA" id="ARBA00023027"/>
    </source>
</evidence>
<dbReference type="PANTHER" id="PTHR32009">
    <property type="entry name" value="TMV RESISTANCE PROTEIN N-LIKE"/>
    <property type="match status" value="1"/>
</dbReference>
<dbReference type="SUPFAM" id="SSF52200">
    <property type="entry name" value="Toll/Interleukin receptor TIR domain"/>
    <property type="match status" value="1"/>
</dbReference>
<comment type="caution">
    <text evidence="3">The sequence shown here is derived from an EMBL/GenBank/DDBJ whole genome shotgun (WGS) entry which is preliminary data.</text>
</comment>
<organism evidence="3 4">
    <name type="scientific">Trema orientale</name>
    <name type="common">Charcoal tree</name>
    <name type="synonym">Celtis orientalis</name>
    <dbReference type="NCBI Taxonomy" id="63057"/>
    <lineage>
        <taxon>Eukaryota</taxon>
        <taxon>Viridiplantae</taxon>
        <taxon>Streptophyta</taxon>
        <taxon>Embryophyta</taxon>
        <taxon>Tracheophyta</taxon>
        <taxon>Spermatophyta</taxon>
        <taxon>Magnoliopsida</taxon>
        <taxon>eudicotyledons</taxon>
        <taxon>Gunneridae</taxon>
        <taxon>Pentapetalae</taxon>
        <taxon>rosids</taxon>
        <taxon>fabids</taxon>
        <taxon>Rosales</taxon>
        <taxon>Cannabaceae</taxon>
        <taxon>Trema</taxon>
    </lineage>
</organism>
<dbReference type="InParanoid" id="A0A2P5F269"/>
<keyword evidence="1" id="KW-0520">NAD</keyword>
<evidence type="ECO:0000259" key="2">
    <source>
        <dbReference type="PROSITE" id="PS50104"/>
    </source>
</evidence>
<dbReference type="OrthoDB" id="1654415at2759"/>
<dbReference type="Pfam" id="PF01582">
    <property type="entry name" value="TIR"/>
    <property type="match status" value="1"/>
</dbReference>
<accession>A0A2P5F269</accession>
<gene>
    <name evidence="3" type="ORF">TorRG33x02_124570</name>
</gene>
<evidence type="ECO:0000313" key="4">
    <source>
        <dbReference type="Proteomes" id="UP000237000"/>
    </source>
</evidence>
<protein>
    <submittedName>
        <fullName evidence="3">TIR domain containing protein</fullName>
    </submittedName>
</protein>
<dbReference type="InterPro" id="IPR000157">
    <property type="entry name" value="TIR_dom"/>
</dbReference>
<dbReference type="GO" id="GO:0007165">
    <property type="term" value="P:signal transduction"/>
    <property type="evidence" value="ECO:0007669"/>
    <property type="project" value="InterPro"/>
</dbReference>
<dbReference type="FunCoup" id="A0A2P5F269">
    <property type="interactions" value="364"/>
</dbReference>
<dbReference type="PROSITE" id="PS50104">
    <property type="entry name" value="TIR"/>
    <property type="match status" value="1"/>
</dbReference>
<dbReference type="SMART" id="SM00255">
    <property type="entry name" value="TIR"/>
    <property type="match status" value="1"/>
</dbReference>
<reference evidence="4" key="1">
    <citation type="submission" date="2016-06" db="EMBL/GenBank/DDBJ databases">
        <title>Parallel loss of symbiosis genes in relatives of nitrogen-fixing non-legume Parasponia.</title>
        <authorList>
            <person name="Van Velzen R."/>
            <person name="Holmer R."/>
            <person name="Bu F."/>
            <person name="Rutten L."/>
            <person name="Van Zeijl A."/>
            <person name="Liu W."/>
            <person name="Santuari L."/>
            <person name="Cao Q."/>
            <person name="Sharma T."/>
            <person name="Shen D."/>
            <person name="Roswanjaya Y."/>
            <person name="Wardhani T."/>
            <person name="Kalhor M.S."/>
            <person name="Jansen J."/>
            <person name="Van den Hoogen J."/>
            <person name="Gungor B."/>
            <person name="Hartog M."/>
            <person name="Hontelez J."/>
            <person name="Verver J."/>
            <person name="Yang W.-C."/>
            <person name="Schijlen E."/>
            <person name="Repin R."/>
            <person name="Schilthuizen M."/>
            <person name="Schranz E."/>
            <person name="Heidstra R."/>
            <person name="Miyata K."/>
            <person name="Fedorova E."/>
            <person name="Kohlen W."/>
            <person name="Bisseling T."/>
            <person name="Smit S."/>
            <person name="Geurts R."/>
        </authorList>
    </citation>
    <scope>NUCLEOTIDE SEQUENCE [LARGE SCALE GENOMIC DNA]</scope>
    <source>
        <strain evidence="4">cv. RG33-2</strain>
    </source>
</reference>
<proteinExistence type="predicted"/>
<dbReference type="PANTHER" id="PTHR32009:SF153">
    <property type="entry name" value="TMV RESISTANCE PROTEIN N-LIKE"/>
    <property type="match status" value="1"/>
</dbReference>
<feature type="domain" description="TIR" evidence="2">
    <location>
        <begin position="20"/>
        <end position="171"/>
    </location>
</feature>
<dbReference type="EMBL" id="JXTC01000071">
    <property type="protein sequence ID" value="PON91859.1"/>
    <property type="molecule type" value="Genomic_DNA"/>
</dbReference>
<dbReference type="Gene3D" id="3.40.50.10140">
    <property type="entry name" value="Toll/interleukin-1 receptor homology (TIR) domain"/>
    <property type="match status" value="1"/>
</dbReference>
<evidence type="ECO:0000313" key="3">
    <source>
        <dbReference type="EMBL" id="PON91859.1"/>
    </source>
</evidence>
<dbReference type="STRING" id="63057.A0A2P5F269"/>